<evidence type="ECO:0000256" key="4">
    <source>
        <dbReference type="ARBA" id="ARBA00022679"/>
    </source>
</evidence>
<feature type="domain" description="MannoseP isomerase/GMP-like beta-helix" evidence="12">
    <location>
        <begin position="312"/>
        <end position="357"/>
    </location>
</feature>
<comment type="similarity">
    <text evidence="2 9">Belongs to the mannose-6-phosphate isomerase type 2 family.</text>
</comment>
<comment type="caution">
    <text evidence="13">The sequence shown here is derived from an EMBL/GenBank/DDBJ whole genome shotgun (WGS) entry which is preliminary data.</text>
</comment>
<evidence type="ECO:0000256" key="5">
    <source>
        <dbReference type="ARBA" id="ARBA00022695"/>
    </source>
</evidence>
<dbReference type="GO" id="GO:0004475">
    <property type="term" value="F:mannose-1-phosphate guanylyltransferase (GTP) activity"/>
    <property type="evidence" value="ECO:0007669"/>
    <property type="project" value="UniProtKB-EC"/>
</dbReference>
<comment type="catalytic activity">
    <reaction evidence="8">
        <text>alpha-D-mannose 1-phosphate + GTP + H(+) = GDP-alpha-D-mannose + diphosphate</text>
        <dbReference type="Rhea" id="RHEA:15229"/>
        <dbReference type="ChEBI" id="CHEBI:15378"/>
        <dbReference type="ChEBI" id="CHEBI:33019"/>
        <dbReference type="ChEBI" id="CHEBI:37565"/>
        <dbReference type="ChEBI" id="CHEBI:57527"/>
        <dbReference type="ChEBI" id="CHEBI:58409"/>
        <dbReference type="EC" id="2.7.7.13"/>
    </reaction>
</comment>
<dbReference type="Pfam" id="PF01050">
    <property type="entry name" value="MannoseP_isomer"/>
    <property type="match status" value="1"/>
</dbReference>
<dbReference type="OrthoDB" id="9806359at2"/>
<dbReference type="CDD" id="cd02509">
    <property type="entry name" value="GDP-M1P_Guanylyltransferase"/>
    <property type="match status" value="1"/>
</dbReference>
<dbReference type="eggNOG" id="COG0662">
    <property type="taxonomic scope" value="Bacteria"/>
</dbReference>
<dbReference type="InterPro" id="IPR049577">
    <property type="entry name" value="GMPP_N"/>
</dbReference>
<evidence type="ECO:0000256" key="8">
    <source>
        <dbReference type="ARBA" id="ARBA00047343"/>
    </source>
</evidence>
<dbReference type="PANTHER" id="PTHR46390:SF1">
    <property type="entry name" value="MANNOSE-1-PHOSPHATE GUANYLYLTRANSFERASE"/>
    <property type="match status" value="1"/>
</dbReference>
<comment type="pathway">
    <text evidence="1">Nucleotide-sugar biosynthesis; GDP-alpha-D-mannose biosynthesis; GDP-alpha-D-mannose from alpha-D-mannose 1-phosphate (GTP route): step 1/1.</text>
</comment>
<evidence type="ECO:0000313" key="14">
    <source>
        <dbReference type="Proteomes" id="UP000013117"/>
    </source>
</evidence>
<dbReference type="Gene3D" id="2.60.120.10">
    <property type="entry name" value="Jelly Rolls"/>
    <property type="match status" value="1"/>
</dbReference>
<evidence type="ECO:0000259" key="11">
    <source>
        <dbReference type="Pfam" id="PF01050"/>
    </source>
</evidence>
<dbReference type="GO" id="GO:0005525">
    <property type="term" value="F:GTP binding"/>
    <property type="evidence" value="ECO:0007669"/>
    <property type="project" value="UniProtKB-KW"/>
</dbReference>
<dbReference type="Gene3D" id="3.90.550.10">
    <property type="entry name" value="Spore Coat Polysaccharide Biosynthesis Protein SpsA, Chain A"/>
    <property type="match status" value="1"/>
</dbReference>
<dbReference type="HOGENOM" id="CLU_035527_1_0_6"/>
<dbReference type="InterPro" id="IPR014710">
    <property type="entry name" value="RmlC-like_jellyroll"/>
</dbReference>
<sequence length="485" mass="54817">MNFQPIILSGGSGTRLWPLSREKYPKQLLTLFNQYSMLQNTALRFDSKVRLSLKVNDPVVVSNKEYRFLIAEQLRQININSKIVLEPCGRNTAPALTLAALKTLEENQDAIMLVMPADHLIENVNSFHKAIELGILKAKEGGVVCFGIPPTRADIGYGYIKTESVNDSGIKVLDSFVEKPNLETALGYLKSGDYVWNSGIFMLKASTWVNAISQLNPKIYEACKKAYELATIDKDFIWVDNDLFSASPEDSIDYCVMEHIGKDNKYNLDAYVVPMSVGWSDVGSWDAVWEQSNKDNKGNVTNRKEDTFFYNSQDSLVFSDNKRLISLLDLNDIVVVDTQDALLVANKSKLSNIKQLVGLIRETHMPLTQLGRKVYRPWGNYDSIDSGDNFQVKRIIVNSGETLSLQMHYHRAEHWVVVKGTGKITRDNETFLLHENQSVYIPIGTVHRLENPGKLPLELIEVQSGNYLGEDDIVRLEDVYGRVKE</sequence>
<dbReference type="FunFam" id="2.60.120.10:FF:000032">
    <property type="entry name" value="Mannose-1-phosphate guanylyltransferase/mannose-6-phosphate isomerase"/>
    <property type="match status" value="1"/>
</dbReference>
<dbReference type="Proteomes" id="UP000013117">
    <property type="component" value="Unassembled WGS sequence"/>
</dbReference>
<keyword evidence="6" id="KW-0547">Nucleotide-binding</keyword>
<dbReference type="FunFam" id="3.90.550.10:FF:000046">
    <property type="entry name" value="Mannose-1-phosphate guanylyltransferase (GDP)"/>
    <property type="match status" value="1"/>
</dbReference>
<dbReference type="STRING" id="202952.GCA_000747725_00504"/>
<keyword evidence="7" id="KW-0342">GTP-binding</keyword>
<evidence type="ECO:0000313" key="13">
    <source>
        <dbReference type="EMBL" id="ENV34774.1"/>
    </source>
</evidence>
<dbReference type="EC" id="2.7.7.13" evidence="3"/>
<evidence type="ECO:0000256" key="6">
    <source>
        <dbReference type="ARBA" id="ARBA00022741"/>
    </source>
</evidence>
<reference evidence="13 14" key="1">
    <citation type="submission" date="2013-02" db="EMBL/GenBank/DDBJ databases">
        <title>The Genome Sequence of Acinetobacter gerneri CIP 107464.</title>
        <authorList>
            <consortium name="The Broad Institute Genome Sequencing Platform"/>
            <consortium name="The Broad Institute Genome Sequencing Center for Infectious Disease"/>
            <person name="Cerqueira G."/>
            <person name="Feldgarden M."/>
            <person name="Courvalin P."/>
            <person name="Perichon B."/>
            <person name="Grillot-Courvalin C."/>
            <person name="Clermont D."/>
            <person name="Rocha E."/>
            <person name="Yoon E.-J."/>
            <person name="Nemec A."/>
            <person name="Walker B."/>
            <person name="Young S.K."/>
            <person name="Zeng Q."/>
            <person name="Gargeya S."/>
            <person name="Fitzgerald M."/>
            <person name="Haas B."/>
            <person name="Abouelleil A."/>
            <person name="Alvarado L."/>
            <person name="Arachchi H.M."/>
            <person name="Berlin A.M."/>
            <person name="Chapman S.B."/>
            <person name="Dewar J."/>
            <person name="Goldberg J."/>
            <person name="Griggs A."/>
            <person name="Gujja S."/>
            <person name="Hansen M."/>
            <person name="Howarth C."/>
            <person name="Imamovic A."/>
            <person name="Larimer J."/>
            <person name="McCowan C."/>
            <person name="Murphy C."/>
            <person name="Neiman D."/>
            <person name="Pearson M."/>
            <person name="Priest M."/>
            <person name="Roberts A."/>
            <person name="Saif S."/>
            <person name="Shea T."/>
            <person name="Sisk P."/>
            <person name="Sykes S."/>
            <person name="Wortman J."/>
            <person name="Nusbaum C."/>
            <person name="Birren B."/>
        </authorList>
    </citation>
    <scope>NUCLEOTIDE SEQUENCE [LARGE SCALE GENOMIC DNA]</scope>
    <source>
        <strain evidence="13 14">CIP 107464</strain>
    </source>
</reference>
<dbReference type="InterPro" id="IPR029044">
    <property type="entry name" value="Nucleotide-diphossugar_trans"/>
</dbReference>
<evidence type="ECO:0000256" key="2">
    <source>
        <dbReference type="ARBA" id="ARBA00006115"/>
    </source>
</evidence>
<dbReference type="SUPFAM" id="SSF51182">
    <property type="entry name" value="RmlC-like cupins"/>
    <property type="match status" value="1"/>
</dbReference>
<dbReference type="InterPro" id="IPR011051">
    <property type="entry name" value="RmlC_Cupin_sf"/>
</dbReference>
<dbReference type="AlphaFoldDB" id="N8ZM05"/>
<dbReference type="GO" id="GO:0016853">
    <property type="term" value="F:isomerase activity"/>
    <property type="evidence" value="ECO:0007669"/>
    <property type="project" value="UniProtKB-KW"/>
</dbReference>
<keyword evidence="14" id="KW-1185">Reference proteome</keyword>
<dbReference type="EMBL" id="APPN01000052">
    <property type="protein sequence ID" value="ENV34774.1"/>
    <property type="molecule type" value="Genomic_DNA"/>
</dbReference>
<protein>
    <recommendedName>
        <fullName evidence="3">mannose-1-phosphate guanylyltransferase</fullName>
        <ecNumber evidence="3">2.7.7.13</ecNumber>
    </recommendedName>
</protein>
<evidence type="ECO:0000256" key="3">
    <source>
        <dbReference type="ARBA" id="ARBA00012387"/>
    </source>
</evidence>
<evidence type="ECO:0000256" key="9">
    <source>
        <dbReference type="RuleBase" id="RU004190"/>
    </source>
</evidence>
<keyword evidence="4 13" id="KW-0808">Transferase</keyword>
<dbReference type="eggNOG" id="COG0836">
    <property type="taxonomic scope" value="Bacteria"/>
</dbReference>
<accession>N8ZM05</accession>
<organism evidence="13 14">
    <name type="scientific">Acinetobacter gerneri DSM 14967 = CIP 107464 = MTCC 9824</name>
    <dbReference type="NCBI Taxonomy" id="1120926"/>
    <lineage>
        <taxon>Bacteria</taxon>
        <taxon>Pseudomonadati</taxon>
        <taxon>Pseudomonadota</taxon>
        <taxon>Gammaproteobacteria</taxon>
        <taxon>Moraxellales</taxon>
        <taxon>Moraxellaceae</taxon>
        <taxon>Acinetobacter</taxon>
    </lineage>
</organism>
<dbReference type="UniPathway" id="UPA00126">
    <property type="reaction ID" value="UER00930"/>
</dbReference>
<gene>
    <name evidence="13" type="ORF">F960_01082</name>
</gene>
<name>N8ZM05_9GAMM</name>
<dbReference type="GO" id="GO:0000271">
    <property type="term" value="P:polysaccharide biosynthetic process"/>
    <property type="evidence" value="ECO:0007669"/>
    <property type="project" value="InterPro"/>
</dbReference>
<dbReference type="NCBIfam" id="TIGR01479">
    <property type="entry name" value="GMP_PMI"/>
    <property type="match status" value="1"/>
</dbReference>
<evidence type="ECO:0000259" key="12">
    <source>
        <dbReference type="Pfam" id="PF22640"/>
    </source>
</evidence>
<dbReference type="Pfam" id="PF22640">
    <property type="entry name" value="ManC_GMP_beta-helix"/>
    <property type="match status" value="1"/>
</dbReference>
<dbReference type="InterPro" id="IPR005835">
    <property type="entry name" value="NTP_transferase_dom"/>
</dbReference>
<feature type="domain" description="Mannose-6-phosphate isomerase type II C-terminal" evidence="11">
    <location>
        <begin position="368"/>
        <end position="478"/>
    </location>
</feature>
<dbReference type="PATRIC" id="fig|1120926.3.peg.1039"/>
<evidence type="ECO:0000256" key="7">
    <source>
        <dbReference type="ARBA" id="ARBA00023134"/>
    </source>
</evidence>
<dbReference type="CDD" id="cd02213">
    <property type="entry name" value="cupin_PMI_typeII_C"/>
    <property type="match status" value="1"/>
</dbReference>
<dbReference type="InterPro" id="IPR051161">
    <property type="entry name" value="Mannose-6P_isomerase_type2"/>
</dbReference>
<dbReference type="InterPro" id="IPR001538">
    <property type="entry name" value="Man6P_isomerase-2_C"/>
</dbReference>
<keyword evidence="5 13" id="KW-0548">Nucleotidyltransferase</keyword>
<dbReference type="GeneID" id="84208493"/>
<dbReference type="RefSeq" id="WP_004858525.1">
    <property type="nucleotide sequence ID" value="NZ_ASYY01000116.1"/>
</dbReference>
<dbReference type="PANTHER" id="PTHR46390">
    <property type="entry name" value="MANNOSE-1-PHOSPHATE GUANYLYLTRANSFERASE"/>
    <property type="match status" value="1"/>
</dbReference>
<dbReference type="GO" id="GO:0009298">
    <property type="term" value="P:GDP-mannose biosynthetic process"/>
    <property type="evidence" value="ECO:0007669"/>
    <property type="project" value="UniProtKB-UniPathway"/>
</dbReference>
<keyword evidence="13" id="KW-0413">Isomerase</keyword>
<dbReference type="SUPFAM" id="SSF53448">
    <property type="entry name" value="Nucleotide-diphospho-sugar transferases"/>
    <property type="match status" value="1"/>
</dbReference>
<evidence type="ECO:0000259" key="10">
    <source>
        <dbReference type="Pfam" id="PF00483"/>
    </source>
</evidence>
<feature type="domain" description="Nucleotidyl transferase" evidence="10">
    <location>
        <begin position="5"/>
        <end position="296"/>
    </location>
</feature>
<evidence type="ECO:0000256" key="1">
    <source>
        <dbReference type="ARBA" id="ARBA00004823"/>
    </source>
</evidence>
<proteinExistence type="inferred from homology"/>
<dbReference type="InterPro" id="IPR054566">
    <property type="entry name" value="ManC/GMP-like_b-helix"/>
</dbReference>
<dbReference type="Pfam" id="PF00483">
    <property type="entry name" value="NTP_transferase"/>
    <property type="match status" value="1"/>
</dbReference>
<dbReference type="InterPro" id="IPR006375">
    <property type="entry name" value="Man1P_GuaTrfase/Man6P_Isoase"/>
</dbReference>